<keyword evidence="2" id="KW-0472">Membrane</keyword>
<comment type="caution">
    <text evidence="3">The sequence shown here is derived from an EMBL/GenBank/DDBJ whole genome shotgun (WGS) entry which is preliminary data.</text>
</comment>
<dbReference type="Proteomes" id="UP000487268">
    <property type="component" value="Unassembled WGS sequence"/>
</dbReference>
<accession>A0A7K0C909</accession>
<evidence type="ECO:0008006" key="5">
    <source>
        <dbReference type="Google" id="ProtNLM"/>
    </source>
</evidence>
<feature type="region of interest" description="Disordered" evidence="1">
    <location>
        <begin position="364"/>
        <end position="392"/>
    </location>
</feature>
<feature type="transmembrane region" description="Helical" evidence="2">
    <location>
        <begin position="125"/>
        <end position="146"/>
    </location>
</feature>
<evidence type="ECO:0000256" key="1">
    <source>
        <dbReference type="SAM" id="MobiDB-lite"/>
    </source>
</evidence>
<protein>
    <recommendedName>
        <fullName evidence="5">DUF2637 domain-containing protein</fullName>
    </recommendedName>
</protein>
<keyword evidence="2" id="KW-0812">Transmembrane</keyword>
<feature type="transmembrane region" description="Helical" evidence="2">
    <location>
        <begin position="95"/>
        <end position="113"/>
    </location>
</feature>
<organism evidence="3 4">
    <name type="scientific">Actinomadura macrotermitis</name>
    <dbReference type="NCBI Taxonomy" id="2585200"/>
    <lineage>
        <taxon>Bacteria</taxon>
        <taxon>Bacillati</taxon>
        <taxon>Actinomycetota</taxon>
        <taxon>Actinomycetes</taxon>
        <taxon>Streptosporangiales</taxon>
        <taxon>Thermomonosporaceae</taxon>
        <taxon>Actinomadura</taxon>
    </lineage>
</organism>
<proteinExistence type="predicted"/>
<dbReference type="InterPro" id="IPR021235">
    <property type="entry name" value="DUF2637"/>
</dbReference>
<evidence type="ECO:0000313" key="3">
    <source>
        <dbReference type="EMBL" id="MQY09876.1"/>
    </source>
</evidence>
<dbReference type="OrthoDB" id="3456987at2"/>
<dbReference type="Pfam" id="PF10935">
    <property type="entry name" value="DUF2637"/>
    <property type="match status" value="1"/>
</dbReference>
<name>A0A7K0C909_9ACTN</name>
<feature type="region of interest" description="Disordered" evidence="1">
    <location>
        <begin position="295"/>
        <end position="326"/>
    </location>
</feature>
<dbReference type="AlphaFoldDB" id="A0A7K0C909"/>
<keyword evidence="2" id="KW-1133">Transmembrane helix</keyword>
<gene>
    <name evidence="3" type="ORF">ACRB68_80060</name>
</gene>
<reference evidence="3 4" key="1">
    <citation type="submission" date="2019-10" db="EMBL/GenBank/DDBJ databases">
        <title>Actinomadura rubteroloni sp. nov. and Actinomadura macrotermitis sp. nov., isolated from the gut of fungus growing-termite Macrotermes natalensis.</title>
        <authorList>
            <person name="Benndorf R."/>
            <person name="Martin K."/>
            <person name="Kuefner M."/>
            <person name="De Beer W."/>
            <person name="Kaster A.-K."/>
            <person name="Vollmers J."/>
            <person name="Poulsen M."/>
            <person name="Beemelmanns C."/>
        </authorList>
    </citation>
    <scope>NUCLEOTIDE SEQUENCE [LARGE SCALE GENOMIC DNA]</scope>
    <source>
        <strain evidence="3 4">RB68</strain>
    </source>
</reference>
<dbReference type="RefSeq" id="WP_153542266.1">
    <property type="nucleotide sequence ID" value="NZ_WEGH01000009.1"/>
</dbReference>
<evidence type="ECO:0000313" key="4">
    <source>
        <dbReference type="Proteomes" id="UP000487268"/>
    </source>
</evidence>
<evidence type="ECO:0000256" key="2">
    <source>
        <dbReference type="SAM" id="Phobius"/>
    </source>
</evidence>
<keyword evidence="4" id="KW-1185">Reference proteome</keyword>
<sequence>MTALTGQARPAPLPMTPALARIRLGALWGLGLIVAVADSVAFAESYAGLRAWSLDHGLRGFWANAWPLQVDTFILAGEIVLLVAAICHYGPRLRALGWALSGVGVSASIYWNAGHVGPGATVADHVTAAVPPIAAMAGLVAALSIIKHMVTSPAPVMTGRLDVPASRRPVTDDRAALRSVLAGRGQITLTPVTSAARTAILSALVHDLTAAVSDAGRAVDEVAGAMDRRTPGRLDAVTSPALAVPATPAPPVSLADAYVRTGVILTVHGRAPGYPLWYLARAVRKSWTANRPVALPVRRDEAPERPDDDPPAGAPAPDPIGEALAGASSDAHRVRIALDAIGIDSTPGEVAKLLRAYGHEAPTESIRSAVRRARKSTQQNDGQGRPVLTLAT</sequence>
<feature type="transmembrane region" description="Helical" evidence="2">
    <location>
        <begin position="67"/>
        <end position="88"/>
    </location>
</feature>
<dbReference type="EMBL" id="WEGH01000009">
    <property type="protein sequence ID" value="MQY09876.1"/>
    <property type="molecule type" value="Genomic_DNA"/>
</dbReference>